<gene>
    <name evidence="1" type="ORF">FIA58_009105</name>
</gene>
<organism evidence="1 2">
    <name type="scientific">Flavobacterium jejuense</name>
    <dbReference type="NCBI Taxonomy" id="1544455"/>
    <lineage>
        <taxon>Bacteria</taxon>
        <taxon>Pseudomonadati</taxon>
        <taxon>Bacteroidota</taxon>
        <taxon>Flavobacteriia</taxon>
        <taxon>Flavobacteriales</taxon>
        <taxon>Flavobacteriaceae</taxon>
        <taxon>Flavobacterium</taxon>
    </lineage>
</organism>
<reference evidence="2" key="1">
    <citation type="submission" date="2019-05" db="EMBL/GenBank/DDBJ databases">
        <title>Flavobacterium profundi sp. nov., isolated from a deep-sea seamount.</title>
        <authorList>
            <person name="Zhang D.-C."/>
        </authorList>
    </citation>
    <scope>NUCLEOTIDE SEQUENCE [LARGE SCALE GENOMIC DNA]</scope>
    <source>
        <strain evidence="2">EC11</strain>
    </source>
</reference>
<name>A0ABX0IVK9_9FLAO</name>
<evidence type="ECO:0000313" key="2">
    <source>
        <dbReference type="Proteomes" id="UP000817854"/>
    </source>
</evidence>
<dbReference type="EMBL" id="VEVQ02000005">
    <property type="protein sequence ID" value="NHN25830.1"/>
    <property type="molecule type" value="Genomic_DNA"/>
</dbReference>
<proteinExistence type="predicted"/>
<protein>
    <submittedName>
        <fullName evidence="1">Uncharacterized protein</fullName>
    </submittedName>
</protein>
<dbReference type="RefSeq" id="WP_140962171.1">
    <property type="nucleotide sequence ID" value="NZ_VEVQ02000005.1"/>
</dbReference>
<comment type="caution">
    <text evidence="1">The sequence shown here is derived from an EMBL/GenBank/DDBJ whole genome shotgun (WGS) entry which is preliminary data.</text>
</comment>
<sequence>MEKKRHTCILCKKKRFQEHMKSFIFVSWVTPVKKSRVKHWACNKNKNYFEPTCIEELLKTDFNPVIMP</sequence>
<reference evidence="1 2" key="2">
    <citation type="submission" date="2019-05" db="EMBL/GenBank/DDBJ databases">
        <authorList>
            <person name="Lianzixin W."/>
        </authorList>
    </citation>
    <scope>NUCLEOTIDE SEQUENCE [LARGE SCALE GENOMIC DNA]</scope>
    <source>
        <strain evidence="1 2">EC11</strain>
    </source>
</reference>
<evidence type="ECO:0000313" key="1">
    <source>
        <dbReference type="EMBL" id="NHN25830.1"/>
    </source>
</evidence>
<dbReference type="Proteomes" id="UP000817854">
    <property type="component" value="Unassembled WGS sequence"/>
</dbReference>
<reference evidence="1 2" key="3">
    <citation type="submission" date="2020-02" db="EMBL/GenBank/DDBJ databases">
        <title>Flavobacterium profundi sp. nov., isolated from a deep-sea seamount.</title>
        <authorList>
            <person name="Zhang D.-C."/>
        </authorList>
    </citation>
    <scope>NUCLEOTIDE SEQUENCE [LARGE SCALE GENOMIC DNA]</scope>
    <source>
        <strain evidence="1 2">EC11</strain>
    </source>
</reference>
<accession>A0ABX0IVK9</accession>
<keyword evidence="2" id="KW-1185">Reference proteome</keyword>